<dbReference type="PANTHER" id="PTHR45766:SF6">
    <property type="entry name" value="SWI_SNF-RELATED MATRIX-ASSOCIATED ACTIN-DEPENDENT REGULATOR OF CHROMATIN SUBFAMILY A-LIKE PROTEIN 1"/>
    <property type="match status" value="1"/>
</dbReference>
<proteinExistence type="predicted"/>
<dbReference type="SUPFAM" id="SSF52540">
    <property type="entry name" value="P-loop containing nucleoside triphosphate hydrolases"/>
    <property type="match status" value="1"/>
</dbReference>
<dbReference type="GO" id="GO:0006281">
    <property type="term" value="P:DNA repair"/>
    <property type="evidence" value="ECO:0007669"/>
    <property type="project" value="TreeGrafter"/>
</dbReference>
<dbReference type="Pfam" id="PF00271">
    <property type="entry name" value="Helicase_C"/>
    <property type="match status" value="1"/>
</dbReference>
<dbReference type="Pfam" id="PF00176">
    <property type="entry name" value="SNF2-rel_dom"/>
    <property type="match status" value="1"/>
</dbReference>
<reference evidence="4 5" key="1">
    <citation type="submission" date="2020-10" db="EMBL/GenBank/DDBJ databases">
        <title>Olsenella immobilis sp.nov., isolated from the mud in a fermentation cellar used for the production of Chinese strong-flavoured liquor.</title>
        <authorList>
            <person name="Lu L."/>
        </authorList>
    </citation>
    <scope>NUCLEOTIDE SEQUENCE [LARGE SCALE GENOMIC DNA]</scope>
    <source>
        <strain evidence="4 5">LZLJ-2</strain>
    </source>
</reference>
<protein>
    <submittedName>
        <fullName evidence="4">ATP-dependent helicase</fullName>
    </submittedName>
</protein>
<dbReference type="PROSITE" id="PS51192">
    <property type="entry name" value="HELICASE_ATP_BIND_1"/>
    <property type="match status" value="1"/>
</dbReference>
<feature type="domain" description="Helicase C-terminal" evidence="3">
    <location>
        <begin position="686"/>
        <end position="878"/>
    </location>
</feature>
<dbReference type="InterPro" id="IPR049730">
    <property type="entry name" value="SNF2/RAD54-like_C"/>
</dbReference>
<dbReference type="GO" id="GO:0016787">
    <property type="term" value="F:hydrolase activity"/>
    <property type="evidence" value="ECO:0007669"/>
    <property type="project" value="UniProtKB-KW"/>
</dbReference>
<gene>
    <name evidence="4" type="ORF">INP52_01345</name>
</gene>
<dbReference type="InterPro" id="IPR014001">
    <property type="entry name" value="Helicase_ATP-bd"/>
</dbReference>
<keyword evidence="5" id="KW-1185">Reference proteome</keyword>
<keyword evidence="4" id="KW-0347">Helicase</keyword>
<dbReference type="PANTHER" id="PTHR45766">
    <property type="entry name" value="DNA ANNEALING HELICASE AND ENDONUCLEASE ZRANB3 FAMILY MEMBER"/>
    <property type="match status" value="1"/>
</dbReference>
<dbReference type="Gene3D" id="3.40.50.300">
    <property type="entry name" value="P-loop containing nucleotide triphosphate hydrolases"/>
    <property type="match status" value="1"/>
</dbReference>
<evidence type="ECO:0000313" key="4">
    <source>
        <dbReference type="EMBL" id="QOY60891.1"/>
    </source>
</evidence>
<keyword evidence="1" id="KW-0378">Hydrolase</keyword>
<dbReference type="CDD" id="cd10311">
    <property type="entry name" value="PLDc_N_DEXD_c"/>
    <property type="match status" value="1"/>
</dbReference>
<dbReference type="GO" id="GO:0004386">
    <property type="term" value="F:helicase activity"/>
    <property type="evidence" value="ECO:0007669"/>
    <property type="project" value="UniProtKB-KW"/>
</dbReference>
<dbReference type="Gene3D" id="3.40.50.10810">
    <property type="entry name" value="Tandem AAA-ATPase domain"/>
    <property type="match status" value="1"/>
</dbReference>
<dbReference type="SMART" id="SM00487">
    <property type="entry name" value="DEXDc"/>
    <property type="match status" value="1"/>
</dbReference>
<organism evidence="4 5">
    <name type="scientific">Thermophilibacter immobilis</name>
    <dbReference type="NCBI Taxonomy" id="2779519"/>
    <lineage>
        <taxon>Bacteria</taxon>
        <taxon>Bacillati</taxon>
        <taxon>Actinomycetota</taxon>
        <taxon>Coriobacteriia</taxon>
        <taxon>Coriobacteriales</taxon>
        <taxon>Atopobiaceae</taxon>
        <taxon>Thermophilibacter</taxon>
    </lineage>
</organism>
<accession>A0A7S7M8V0</accession>
<dbReference type="InterPro" id="IPR001650">
    <property type="entry name" value="Helicase_C-like"/>
</dbReference>
<dbReference type="Proteomes" id="UP000593735">
    <property type="component" value="Chromosome"/>
</dbReference>
<dbReference type="KEGG" id="tio:INP52_01345"/>
<name>A0A7S7M8V0_9ACTN</name>
<evidence type="ECO:0000259" key="3">
    <source>
        <dbReference type="PROSITE" id="PS51194"/>
    </source>
</evidence>
<dbReference type="RefSeq" id="WP_194371731.1">
    <property type="nucleotide sequence ID" value="NZ_CP063767.1"/>
</dbReference>
<evidence type="ECO:0000313" key="5">
    <source>
        <dbReference type="Proteomes" id="UP000593735"/>
    </source>
</evidence>
<feature type="domain" description="Helicase ATP-binding" evidence="2">
    <location>
        <begin position="259"/>
        <end position="425"/>
    </location>
</feature>
<dbReference type="SMART" id="SM00490">
    <property type="entry name" value="HELICc"/>
    <property type="match status" value="1"/>
</dbReference>
<evidence type="ECO:0000259" key="2">
    <source>
        <dbReference type="PROSITE" id="PS51192"/>
    </source>
</evidence>
<keyword evidence="4" id="KW-0067">ATP-binding</keyword>
<dbReference type="InterPro" id="IPR000330">
    <property type="entry name" value="SNF2_N"/>
</dbReference>
<dbReference type="InterPro" id="IPR027417">
    <property type="entry name" value="P-loop_NTPase"/>
</dbReference>
<sequence>MTVESFDNRARIVRDDLTARLLTGDRLSVASAYFSIYAYQELETQLDGLSEFRFIYTSPTFLGGKGNKEQREFYIPRLNRERSLYGTQFEIKLRNELTQRTIARECADWIRRKARFKSFHSEQSMNSFLEVESADDSYVYAPFDEFTTSGLGTKPSSSRFQMIMRQDAPASTDLLRMFDEAWDDSAVEDVTEQVIESITTVYRENPPELVYYSALFNIFSEFLDDISEDVLPNEGTGFKESAIWGKLYDFQRDAAISIINKLETYNGCILADSVGLGKTFTALAVIKYYESRNRNVLVLCPKKLADNWMTFRGNLVNNPIAQDRLRYDVLYHTDLSREHGDTCCGLPIERINWGNYDLVVIDESHNFRNGADTASKNGDRENRYLRLLNRIVRQGVKTKVLMLSATPVNNRFNDLKNQLALAYEGDKANWAGKLDLSSDVDTVFRNAQKAYNAWTKLPPDERTTDALTDMLSFDFFTILDEVTVARSRKHIQRHYDMEALGAFPQRNKPISKRAKLTDLEGAINYHEIYAELDSLSLVVYMPSAYILPSRMGNYEGSNGRNLSIKGREWGIRKLMQTNLLKRLESSVRSFSLTLSKVLSTVEAAERAVDAYIATKSGEVSDGFDDEYDDLDFDDEGLPLFEVGGKTKVEIADMDYLSWQRDLAKDRETLELLVSMIADITPENDAKLKDLCETIAGKVANPINEGNRKVLVFTAFADTADYLYEHVSRFAKERLGLETAIVTGKSTPRSTVKKIPGDMNMLLTCFSPLSKERDVVYPEMHHDIDILIGTDCISEGQNLQDCDYLINYDIHWNPVRIIQRFGRIDRIGSKNARIQLVNYWPDVELDEYIRLKERVEARMRAAVLTSTGDDDYINEEETGDLEYRERQLRQMQDEVIDLEDVSGGVSITDLGLNEFRMDLLSYHDENPDIENMPHGIHAVVRGDESGILFVLRNVTDDQQIKGRNQLHPFYLVYVRDDGEVLCTHLQPKANLDWMRVLCRGKDEPDAALCKSYNRFTRDGRDMSSASKLLEDAIASIIEVKDENDVASFFGEGTTSFLENEVAGLDDFELICFLVVR</sequence>
<dbReference type="AlphaFoldDB" id="A0A7S7M8V0"/>
<dbReference type="GO" id="GO:0005524">
    <property type="term" value="F:ATP binding"/>
    <property type="evidence" value="ECO:0007669"/>
    <property type="project" value="InterPro"/>
</dbReference>
<dbReference type="EMBL" id="CP063767">
    <property type="protein sequence ID" value="QOY60891.1"/>
    <property type="molecule type" value="Genomic_DNA"/>
</dbReference>
<dbReference type="InterPro" id="IPR038718">
    <property type="entry name" value="SNF2-like_sf"/>
</dbReference>
<keyword evidence="4" id="KW-0547">Nucleotide-binding</keyword>
<evidence type="ECO:0000256" key="1">
    <source>
        <dbReference type="ARBA" id="ARBA00022801"/>
    </source>
</evidence>
<dbReference type="CDD" id="cd18793">
    <property type="entry name" value="SF2_C_SNF"/>
    <property type="match status" value="1"/>
</dbReference>
<dbReference type="PROSITE" id="PS51194">
    <property type="entry name" value="HELICASE_CTER"/>
    <property type="match status" value="1"/>
</dbReference>
<dbReference type="GO" id="GO:0031297">
    <property type="term" value="P:replication fork processing"/>
    <property type="evidence" value="ECO:0007669"/>
    <property type="project" value="TreeGrafter"/>
</dbReference>